<reference evidence="5 6" key="1">
    <citation type="journal article" date="2024" name="Plant Biotechnol. J.">
        <title>Dendrobium thyrsiflorum genome and its molecular insights into genes involved in important horticultural traits.</title>
        <authorList>
            <person name="Chen B."/>
            <person name="Wang J.Y."/>
            <person name="Zheng P.J."/>
            <person name="Li K.L."/>
            <person name="Liang Y.M."/>
            <person name="Chen X.F."/>
            <person name="Zhang C."/>
            <person name="Zhao X."/>
            <person name="He X."/>
            <person name="Zhang G.Q."/>
            <person name="Liu Z.J."/>
            <person name="Xu Q."/>
        </authorList>
    </citation>
    <scope>NUCLEOTIDE SEQUENCE [LARGE SCALE GENOMIC DNA]</scope>
    <source>
        <strain evidence="5">GZMU011</strain>
    </source>
</reference>
<evidence type="ECO:0000313" key="6">
    <source>
        <dbReference type="Proteomes" id="UP001552299"/>
    </source>
</evidence>
<dbReference type="InterPro" id="IPR011047">
    <property type="entry name" value="Quinoprotein_ADH-like_sf"/>
</dbReference>
<keyword evidence="2" id="KW-0472">Membrane</keyword>
<dbReference type="InterPro" id="IPR018391">
    <property type="entry name" value="PQQ_b-propeller_rpt"/>
</dbReference>
<dbReference type="InterPro" id="IPR002372">
    <property type="entry name" value="PQQ_rpt_dom"/>
</dbReference>
<dbReference type="Pfam" id="PF13360">
    <property type="entry name" value="PQQ_2"/>
    <property type="match status" value="1"/>
</dbReference>
<dbReference type="AlphaFoldDB" id="A0ABD0V8H8"/>
<name>A0ABD0V8H8_DENTH</name>
<dbReference type="SUPFAM" id="SSF50998">
    <property type="entry name" value="Quinoprotein alcohol dehydrogenase-like"/>
    <property type="match status" value="1"/>
</dbReference>
<dbReference type="Proteomes" id="UP001552299">
    <property type="component" value="Unassembled WGS sequence"/>
</dbReference>
<evidence type="ECO:0000313" key="5">
    <source>
        <dbReference type="EMBL" id="KAL0918876.1"/>
    </source>
</evidence>
<sequence>MAIRCLVLLLIMMRALSQSFDMKKFLSSYSTEGFNPKATARLSKPLLTDDGRIYTCSGKHLFSFDSNGTVVWIIPLSYLSSAEISPVVDDRGKIYLIAEDRILKITPSNIGNSKSSSEVIFGPNSTIGGSGEIIGLSISILYASIFFTIKNRGLFALSFHGKLLWSAGPILYRFGYRQGCKENSRDCYFCSTPVVDQCEGTLYIFNTEGQLYSLYMRTRHFRWVHDFSSIDKFMTSIPGNNGLLYVIFPRKASVIALDVYSGNILWQQSFGPLGTEQSFPVVDSNGWLSIGSLDGYLYSFSPTGEVKKLLKSTAIDSVIQTSPVLDCSGFAIYVLQMRVMAKSIRDIGNYTFISAMKPASLLLTMLTPATGTVYWTRNYPGELTKFLSNSDLRYFTLDERIFLTFLSSSRTGNTLPCHTMSQINAWTCSQAKPKLVNMYTGNEGAILPFIFFQLAVLVLLAFCVRFCFVFWRKRKLQEHGLAMFLDKRRSLHHKRKTLGRMICKLEQRAEEDTNAHENLEQLGEIVNIKEGIERKLSTSYSLGRDTVISQQGSILPLTDGKDRSHSLHSARKEGVTMFNTLSSSESGSSSDDSIDRESRQSWGETEQVDKGKVVVVGSSSSTSNLESENDSGEGSLVSSYSTRVCINPMFSKQWIDGLGSEGVARRKMWLKRRTLSSTN</sequence>
<protein>
    <recommendedName>
        <fullName evidence="4">Pyrrolo-quinoline quinone repeat domain-containing protein</fullName>
    </recommendedName>
</protein>
<dbReference type="SMART" id="SM00564">
    <property type="entry name" value="PQQ"/>
    <property type="match status" value="5"/>
</dbReference>
<feature type="region of interest" description="Disordered" evidence="1">
    <location>
        <begin position="578"/>
        <end position="636"/>
    </location>
</feature>
<feature type="compositionally biased region" description="Low complexity" evidence="1">
    <location>
        <begin position="582"/>
        <end position="591"/>
    </location>
</feature>
<keyword evidence="6" id="KW-1185">Reference proteome</keyword>
<evidence type="ECO:0000256" key="1">
    <source>
        <dbReference type="SAM" id="MobiDB-lite"/>
    </source>
</evidence>
<dbReference type="PANTHER" id="PTHR37253">
    <property type="entry name" value="PROTEIN GAMETE EXPRESSED 3"/>
    <property type="match status" value="1"/>
</dbReference>
<evidence type="ECO:0000256" key="2">
    <source>
        <dbReference type="SAM" id="Phobius"/>
    </source>
</evidence>
<dbReference type="InterPro" id="IPR015943">
    <property type="entry name" value="WD40/YVTN_repeat-like_dom_sf"/>
</dbReference>
<dbReference type="InterPro" id="IPR045301">
    <property type="entry name" value="GEX3-like"/>
</dbReference>
<gene>
    <name evidence="5" type="ORF">M5K25_010922</name>
</gene>
<keyword evidence="2" id="KW-0812">Transmembrane</keyword>
<keyword evidence="2" id="KW-1133">Transmembrane helix</keyword>
<keyword evidence="3" id="KW-0732">Signal</keyword>
<feature type="chain" id="PRO_5044846905" description="Pyrrolo-quinoline quinone repeat domain-containing protein" evidence="3">
    <location>
        <begin position="18"/>
        <end position="679"/>
    </location>
</feature>
<feature type="transmembrane region" description="Helical" evidence="2">
    <location>
        <begin position="446"/>
        <end position="471"/>
    </location>
</feature>
<dbReference type="EMBL" id="JANQDX010000009">
    <property type="protein sequence ID" value="KAL0918876.1"/>
    <property type="molecule type" value="Genomic_DNA"/>
</dbReference>
<feature type="compositionally biased region" description="Low complexity" evidence="1">
    <location>
        <begin position="613"/>
        <end position="626"/>
    </location>
</feature>
<dbReference type="PANTHER" id="PTHR37253:SF1">
    <property type="entry name" value="PROTEIN GAMETE EXPRESSED 3"/>
    <property type="match status" value="1"/>
</dbReference>
<accession>A0ABD0V8H8</accession>
<feature type="signal peptide" evidence="3">
    <location>
        <begin position="1"/>
        <end position="17"/>
    </location>
</feature>
<dbReference type="Gene3D" id="2.130.10.10">
    <property type="entry name" value="YVTN repeat-like/Quinoprotein amine dehydrogenase"/>
    <property type="match status" value="1"/>
</dbReference>
<evidence type="ECO:0000259" key="4">
    <source>
        <dbReference type="Pfam" id="PF13360"/>
    </source>
</evidence>
<evidence type="ECO:0000256" key="3">
    <source>
        <dbReference type="SAM" id="SignalP"/>
    </source>
</evidence>
<feature type="domain" description="Pyrrolo-quinoline quinone repeat" evidence="4">
    <location>
        <begin position="47"/>
        <end position="268"/>
    </location>
</feature>
<comment type="caution">
    <text evidence="5">The sequence shown here is derived from an EMBL/GenBank/DDBJ whole genome shotgun (WGS) entry which is preliminary data.</text>
</comment>
<proteinExistence type="predicted"/>
<organism evidence="5 6">
    <name type="scientific">Dendrobium thyrsiflorum</name>
    <name type="common">Pinecone-like raceme dendrobium</name>
    <name type="synonym">Orchid</name>
    <dbReference type="NCBI Taxonomy" id="117978"/>
    <lineage>
        <taxon>Eukaryota</taxon>
        <taxon>Viridiplantae</taxon>
        <taxon>Streptophyta</taxon>
        <taxon>Embryophyta</taxon>
        <taxon>Tracheophyta</taxon>
        <taxon>Spermatophyta</taxon>
        <taxon>Magnoliopsida</taxon>
        <taxon>Liliopsida</taxon>
        <taxon>Asparagales</taxon>
        <taxon>Orchidaceae</taxon>
        <taxon>Epidendroideae</taxon>
        <taxon>Malaxideae</taxon>
        <taxon>Dendrobiinae</taxon>
        <taxon>Dendrobium</taxon>
    </lineage>
</organism>